<dbReference type="PROSITE" id="PS00134">
    <property type="entry name" value="TRYPSIN_HIS"/>
    <property type="match status" value="1"/>
</dbReference>
<evidence type="ECO:0008006" key="6">
    <source>
        <dbReference type="Google" id="ProtNLM"/>
    </source>
</evidence>
<dbReference type="AlphaFoldDB" id="A0AAN7SYD4"/>
<dbReference type="Gene3D" id="2.40.10.10">
    <property type="entry name" value="Trypsin-like serine proteases"/>
    <property type="match status" value="2"/>
</dbReference>
<dbReference type="GO" id="GO:0004252">
    <property type="term" value="F:serine-type endopeptidase activity"/>
    <property type="evidence" value="ECO:0007669"/>
    <property type="project" value="InterPro"/>
</dbReference>
<gene>
    <name evidence="4" type="ORF">LTR05_005834</name>
</gene>
<dbReference type="InterPro" id="IPR018114">
    <property type="entry name" value="TRYPSIN_HIS"/>
</dbReference>
<dbReference type="EMBL" id="JAVRRJ010000005">
    <property type="protein sequence ID" value="KAK5084756.1"/>
    <property type="molecule type" value="Genomic_DNA"/>
</dbReference>
<dbReference type="Pfam" id="PF13365">
    <property type="entry name" value="Trypsin_2"/>
    <property type="match status" value="1"/>
</dbReference>
<dbReference type="InterPro" id="IPR009003">
    <property type="entry name" value="Peptidase_S1_PA"/>
</dbReference>
<name>A0AAN7SYD4_9EURO</name>
<evidence type="ECO:0000256" key="2">
    <source>
        <dbReference type="ARBA" id="ARBA00022729"/>
    </source>
</evidence>
<accession>A0AAN7SYD4</accession>
<evidence type="ECO:0000313" key="4">
    <source>
        <dbReference type="EMBL" id="KAK5084756.1"/>
    </source>
</evidence>
<organism evidence="4 5">
    <name type="scientific">Lithohypha guttulata</name>
    <dbReference type="NCBI Taxonomy" id="1690604"/>
    <lineage>
        <taxon>Eukaryota</taxon>
        <taxon>Fungi</taxon>
        <taxon>Dikarya</taxon>
        <taxon>Ascomycota</taxon>
        <taxon>Pezizomycotina</taxon>
        <taxon>Eurotiomycetes</taxon>
        <taxon>Chaetothyriomycetidae</taxon>
        <taxon>Chaetothyriales</taxon>
        <taxon>Trichomeriaceae</taxon>
        <taxon>Lithohypha</taxon>
    </lineage>
</organism>
<dbReference type="PANTHER" id="PTHR15462">
    <property type="entry name" value="SERINE PROTEASE"/>
    <property type="match status" value="1"/>
</dbReference>
<sequence length="440" mass="47951">MPQVFDDSRVNIADASYATTSHGDRLQTQTLASRLRSDPPRPGCEVAKESTGTRTGTFTRDVSTKTTATKLPRDAYTVLWLNTTSGGYTAAQESIDQWLESPISKLSAICKFGSIDNINIVLTKSLEATEIVRLIKALAQPEYFSNLGIVLVTVPQSPKQAAQVAEERYNVQVTLLGKQKDQAGICKLFFYCEGNPQVRFEGTGFMISRNTLITAGHCVFSAQYGYATKMVVFLGYRAEANGSIKQSSEPEECLATRMGVHKRYHSNAAEANDLAIVEVDPPFSGDVQPFRFTDTLATVTEMLTTVGFPGRDRYGGFKEAGRVMFESSGTVTWNLATNKMLHHRLDTYGGMSGAPVLWDDDEGGMVVIGVHTKWGSNANNAAAINAHEDTHGLGNVITAFMRALLAQADPASQGNRSRRRELTGIKTAVSRLAEISVQLD</sequence>
<dbReference type="Proteomes" id="UP001309876">
    <property type="component" value="Unassembled WGS sequence"/>
</dbReference>
<keyword evidence="2" id="KW-0732">Signal</keyword>
<feature type="region of interest" description="Disordered" evidence="3">
    <location>
        <begin position="31"/>
        <end position="57"/>
    </location>
</feature>
<dbReference type="PANTHER" id="PTHR15462:SF8">
    <property type="entry name" value="SERINE PROTEASE"/>
    <property type="match status" value="1"/>
</dbReference>
<comment type="similarity">
    <text evidence="1">Belongs to the peptidase S1 family.</text>
</comment>
<dbReference type="GO" id="GO:0006508">
    <property type="term" value="P:proteolysis"/>
    <property type="evidence" value="ECO:0007669"/>
    <property type="project" value="InterPro"/>
</dbReference>
<evidence type="ECO:0000256" key="3">
    <source>
        <dbReference type="SAM" id="MobiDB-lite"/>
    </source>
</evidence>
<proteinExistence type="inferred from homology"/>
<comment type="caution">
    <text evidence="4">The sequence shown here is derived from an EMBL/GenBank/DDBJ whole genome shotgun (WGS) entry which is preliminary data.</text>
</comment>
<evidence type="ECO:0000313" key="5">
    <source>
        <dbReference type="Proteomes" id="UP001309876"/>
    </source>
</evidence>
<dbReference type="SUPFAM" id="SSF50494">
    <property type="entry name" value="Trypsin-like serine proteases"/>
    <property type="match status" value="1"/>
</dbReference>
<dbReference type="InterPro" id="IPR043504">
    <property type="entry name" value="Peptidase_S1_PA_chymotrypsin"/>
</dbReference>
<keyword evidence="5" id="KW-1185">Reference proteome</keyword>
<protein>
    <recommendedName>
        <fullName evidence="6">Serine protease</fullName>
    </recommendedName>
</protein>
<dbReference type="InterPro" id="IPR050966">
    <property type="entry name" value="Glutamyl_endopeptidase"/>
</dbReference>
<reference evidence="4 5" key="1">
    <citation type="submission" date="2023-08" db="EMBL/GenBank/DDBJ databases">
        <title>Black Yeasts Isolated from many extreme environments.</title>
        <authorList>
            <person name="Coleine C."/>
            <person name="Stajich J.E."/>
            <person name="Selbmann L."/>
        </authorList>
    </citation>
    <scope>NUCLEOTIDE SEQUENCE [LARGE SCALE GENOMIC DNA]</scope>
    <source>
        <strain evidence="4 5">CCFEE 5910</strain>
    </source>
</reference>
<evidence type="ECO:0000256" key="1">
    <source>
        <dbReference type="ARBA" id="ARBA00007664"/>
    </source>
</evidence>